<reference evidence="1" key="1">
    <citation type="journal article" date="2019" name="bioRxiv">
        <title>The Genome of the Zebra Mussel, Dreissena polymorpha: A Resource for Invasive Species Research.</title>
        <authorList>
            <person name="McCartney M.A."/>
            <person name="Auch B."/>
            <person name="Kono T."/>
            <person name="Mallez S."/>
            <person name="Zhang Y."/>
            <person name="Obille A."/>
            <person name="Becker A."/>
            <person name="Abrahante J.E."/>
            <person name="Garbe J."/>
            <person name="Badalamenti J.P."/>
            <person name="Herman A."/>
            <person name="Mangelson H."/>
            <person name="Liachko I."/>
            <person name="Sullivan S."/>
            <person name="Sone E.D."/>
            <person name="Koren S."/>
            <person name="Silverstein K.A.T."/>
            <person name="Beckman K.B."/>
            <person name="Gohl D.M."/>
        </authorList>
    </citation>
    <scope>NUCLEOTIDE SEQUENCE</scope>
    <source>
        <strain evidence="1">Duluth1</strain>
        <tissue evidence="1">Whole animal</tissue>
    </source>
</reference>
<comment type="caution">
    <text evidence="1">The sequence shown here is derived from an EMBL/GenBank/DDBJ whole genome shotgun (WGS) entry which is preliminary data.</text>
</comment>
<gene>
    <name evidence="1" type="ORF">DPMN_034550</name>
</gene>
<dbReference type="Proteomes" id="UP000828390">
    <property type="component" value="Unassembled WGS sequence"/>
</dbReference>
<reference evidence="1" key="2">
    <citation type="submission" date="2020-11" db="EMBL/GenBank/DDBJ databases">
        <authorList>
            <person name="McCartney M.A."/>
            <person name="Auch B."/>
            <person name="Kono T."/>
            <person name="Mallez S."/>
            <person name="Becker A."/>
            <person name="Gohl D.M."/>
            <person name="Silverstein K.A.T."/>
            <person name="Koren S."/>
            <person name="Bechman K.B."/>
            <person name="Herman A."/>
            <person name="Abrahante J.E."/>
            <person name="Garbe J."/>
        </authorList>
    </citation>
    <scope>NUCLEOTIDE SEQUENCE</scope>
    <source>
        <strain evidence="1">Duluth1</strain>
        <tissue evidence="1">Whole animal</tissue>
    </source>
</reference>
<sequence>MKVFLDVEDCGLTDADQLNGRVRRFFLSTEPEVWDYAPSGLNAFDGRPLDTPNTYNTTLFYNLNMTVNYKRTNDVAVAVFTR</sequence>
<dbReference type="EMBL" id="JAIWYP010000002">
    <property type="protein sequence ID" value="KAH3871351.1"/>
    <property type="molecule type" value="Genomic_DNA"/>
</dbReference>
<dbReference type="AlphaFoldDB" id="A0A9D4RJV6"/>
<dbReference type="InterPro" id="IPR008972">
    <property type="entry name" value="Cupredoxin"/>
</dbReference>
<dbReference type="Gene3D" id="2.60.40.420">
    <property type="entry name" value="Cupredoxins - blue copper proteins"/>
    <property type="match status" value="1"/>
</dbReference>
<keyword evidence="2" id="KW-1185">Reference proteome</keyword>
<evidence type="ECO:0000313" key="1">
    <source>
        <dbReference type="EMBL" id="KAH3871351.1"/>
    </source>
</evidence>
<organism evidence="1 2">
    <name type="scientific">Dreissena polymorpha</name>
    <name type="common">Zebra mussel</name>
    <name type="synonym">Mytilus polymorpha</name>
    <dbReference type="NCBI Taxonomy" id="45954"/>
    <lineage>
        <taxon>Eukaryota</taxon>
        <taxon>Metazoa</taxon>
        <taxon>Spiralia</taxon>
        <taxon>Lophotrochozoa</taxon>
        <taxon>Mollusca</taxon>
        <taxon>Bivalvia</taxon>
        <taxon>Autobranchia</taxon>
        <taxon>Heteroconchia</taxon>
        <taxon>Euheterodonta</taxon>
        <taxon>Imparidentia</taxon>
        <taxon>Neoheterodontei</taxon>
        <taxon>Myida</taxon>
        <taxon>Dreissenoidea</taxon>
        <taxon>Dreissenidae</taxon>
        <taxon>Dreissena</taxon>
    </lineage>
</organism>
<evidence type="ECO:0000313" key="2">
    <source>
        <dbReference type="Proteomes" id="UP000828390"/>
    </source>
</evidence>
<proteinExistence type="predicted"/>
<accession>A0A9D4RJV6</accession>
<protein>
    <submittedName>
        <fullName evidence="1">Uncharacterized protein</fullName>
    </submittedName>
</protein>
<name>A0A9D4RJV6_DREPO</name>